<dbReference type="EMBL" id="JAUSTT010000006">
    <property type="protein sequence ID" value="MDQ0175422.1"/>
    <property type="molecule type" value="Genomic_DNA"/>
</dbReference>
<comment type="caution">
    <text evidence="2">The sequence shown here is derived from an EMBL/GenBank/DDBJ whole genome shotgun (WGS) entry which is preliminary data.</text>
</comment>
<organism evidence="2 3">
    <name type="scientific">Bacillus chungangensis</name>
    <dbReference type="NCBI Taxonomy" id="587633"/>
    <lineage>
        <taxon>Bacteria</taxon>
        <taxon>Bacillati</taxon>
        <taxon>Bacillota</taxon>
        <taxon>Bacilli</taxon>
        <taxon>Bacillales</taxon>
        <taxon>Bacillaceae</taxon>
        <taxon>Bacillus</taxon>
    </lineage>
</organism>
<dbReference type="SUPFAM" id="SSF53474">
    <property type="entry name" value="alpha/beta-Hydrolases"/>
    <property type="match status" value="1"/>
</dbReference>
<dbReference type="InterPro" id="IPR013595">
    <property type="entry name" value="Pept_S33_TAP-like_C"/>
</dbReference>
<dbReference type="PANTHER" id="PTHR43265:SF1">
    <property type="entry name" value="ESTERASE ESTD"/>
    <property type="match status" value="1"/>
</dbReference>
<sequence>MISWIKYNPTEQLNKLDCPVLIVNGTRDIQVPVTDAEVLHKAKKDSKLLIVEKMNHVLKEAPEEREGNIAAYTNPDLPITQGLIDGILDFFKESDIL</sequence>
<dbReference type="Gene3D" id="3.40.50.1820">
    <property type="entry name" value="alpha/beta hydrolase"/>
    <property type="match status" value="1"/>
</dbReference>
<accession>A0ABT9WQC4</accession>
<reference evidence="2 3" key="1">
    <citation type="submission" date="2023-07" db="EMBL/GenBank/DDBJ databases">
        <title>Genomic Encyclopedia of Type Strains, Phase IV (KMG-IV): sequencing the most valuable type-strain genomes for metagenomic binning, comparative biology and taxonomic classification.</title>
        <authorList>
            <person name="Goeker M."/>
        </authorList>
    </citation>
    <scope>NUCLEOTIDE SEQUENCE [LARGE SCALE GENOMIC DNA]</scope>
    <source>
        <strain evidence="2 3">DSM 23837</strain>
    </source>
</reference>
<keyword evidence="3" id="KW-1185">Reference proteome</keyword>
<evidence type="ECO:0000313" key="2">
    <source>
        <dbReference type="EMBL" id="MDQ0175422.1"/>
    </source>
</evidence>
<feature type="domain" description="Peptidase S33 tripeptidyl aminopeptidase-like C-terminal" evidence="1">
    <location>
        <begin position="12"/>
        <end position="57"/>
    </location>
</feature>
<dbReference type="PANTHER" id="PTHR43265">
    <property type="entry name" value="ESTERASE ESTD"/>
    <property type="match status" value="1"/>
</dbReference>
<dbReference type="Pfam" id="PF08386">
    <property type="entry name" value="Abhydrolase_4"/>
    <property type="match status" value="1"/>
</dbReference>
<evidence type="ECO:0000313" key="3">
    <source>
        <dbReference type="Proteomes" id="UP001223586"/>
    </source>
</evidence>
<dbReference type="InterPro" id="IPR029058">
    <property type="entry name" value="AB_hydrolase_fold"/>
</dbReference>
<dbReference type="InterPro" id="IPR053145">
    <property type="entry name" value="AB_hydrolase_Est10"/>
</dbReference>
<evidence type="ECO:0000259" key="1">
    <source>
        <dbReference type="Pfam" id="PF08386"/>
    </source>
</evidence>
<gene>
    <name evidence="2" type="ORF">J2S08_001256</name>
</gene>
<dbReference type="RefSeq" id="WP_307227736.1">
    <property type="nucleotide sequence ID" value="NZ_JAUSTT010000006.1"/>
</dbReference>
<name>A0ABT9WQC4_9BACI</name>
<proteinExistence type="predicted"/>
<protein>
    <submittedName>
        <fullName evidence="2">Fermentation-respiration switch protein FrsA (DUF1100 family)</fullName>
    </submittedName>
</protein>
<dbReference type="Proteomes" id="UP001223586">
    <property type="component" value="Unassembled WGS sequence"/>
</dbReference>